<gene>
    <name evidence="4" type="ORF">NP048_12395</name>
</gene>
<keyword evidence="5" id="KW-1185">Reference proteome</keyword>
<dbReference type="InterPro" id="IPR041484">
    <property type="entry name" value="TetR_C_25"/>
</dbReference>
<organism evidence="4 5">
    <name type="scientific">Cellulomonas xiejunii</name>
    <dbReference type="NCBI Taxonomy" id="2968083"/>
    <lineage>
        <taxon>Bacteria</taxon>
        <taxon>Bacillati</taxon>
        <taxon>Actinomycetota</taxon>
        <taxon>Actinomycetes</taxon>
        <taxon>Micrococcales</taxon>
        <taxon>Cellulomonadaceae</taxon>
        <taxon>Cellulomonas</taxon>
    </lineage>
</organism>
<dbReference type="RefSeq" id="WP_227575899.1">
    <property type="nucleotide sequence ID" value="NZ_CP101987.1"/>
</dbReference>
<keyword evidence="1 2" id="KW-0238">DNA-binding</keyword>
<evidence type="ECO:0000313" key="4">
    <source>
        <dbReference type="EMBL" id="UUI70598.1"/>
    </source>
</evidence>
<dbReference type="EMBL" id="CP101987">
    <property type="protein sequence ID" value="UUI70598.1"/>
    <property type="molecule type" value="Genomic_DNA"/>
</dbReference>
<evidence type="ECO:0000313" key="5">
    <source>
        <dbReference type="Proteomes" id="UP001316384"/>
    </source>
</evidence>
<dbReference type="PANTHER" id="PTHR30055:SF146">
    <property type="entry name" value="HTH-TYPE TRANSCRIPTIONAL DUAL REGULATOR CECR"/>
    <property type="match status" value="1"/>
</dbReference>
<accession>A0ABY5KQJ3</accession>
<dbReference type="InterPro" id="IPR050109">
    <property type="entry name" value="HTH-type_TetR-like_transc_reg"/>
</dbReference>
<evidence type="ECO:0000256" key="1">
    <source>
        <dbReference type="ARBA" id="ARBA00023125"/>
    </source>
</evidence>
<name>A0ABY5KQJ3_9CELL</name>
<dbReference type="Pfam" id="PF17933">
    <property type="entry name" value="TetR_C_25"/>
    <property type="match status" value="1"/>
</dbReference>
<evidence type="ECO:0000259" key="3">
    <source>
        <dbReference type="PROSITE" id="PS50977"/>
    </source>
</evidence>
<reference evidence="4 5" key="1">
    <citation type="submission" date="2022-07" db="EMBL/GenBank/DDBJ databases">
        <title>Novel species in genus cellulomonas.</title>
        <authorList>
            <person name="Ye L."/>
        </authorList>
    </citation>
    <scope>NUCLEOTIDE SEQUENCE [LARGE SCALE GENOMIC DNA]</scope>
    <source>
        <strain evidence="5">zg-B89</strain>
    </source>
</reference>
<dbReference type="Gene3D" id="1.10.357.10">
    <property type="entry name" value="Tetracycline Repressor, domain 2"/>
    <property type="match status" value="1"/>
</dbReference>
<dbReference type="SUPFAM" id="SSF48498">
    <property type="entry name" value="Tetracyclin repressor-like, C-terminal domain"/>
    <property type="match status" value="1"/>
</dbReference>
<feature type="DNA-binding region" description="H-T-H motif" evidence="2">
    <location>
        <begin position="37"/>
        <end position="56"/>
    </location>
</feature>
<dbReference type="PRINTS" id="PR00455">
    <property type="entry name" value="HTHTETR"/>
</dbReference>
<dbReference type="Pfam" id="PF00440">
    <property type="entry name" value="TetR_N"/>
    <property type="match status" value="1"/>
</dbReference>
<sequence length="228" mass="24848">MGSPPVAVPPPHRDLTTRARIRDAAVARYAREGFGVGLRTVAEDAGVSAALILHHFRSKDGLRAACDTHVLRLVREGKERLLMTGGAQDLLLQLASMDQYAPLLAYALRSMQAGGAPARQFVEHFVADAEVYIADAVAAGSMRPSRDEKARARYLTVQGLGALLLDMTLHPPDDPTDVVGILHRYRDRMMLPAVELFTYGLMTDDRILDAYLRYVDDAPEGHGTDGSA</sequence>
<protein>
    <submittedName>
        <fullName evidence="4">TetR family transcriptional regulator</fullName>
    </submittedName>
</protein>
<dbReference type="InterPro" id="IPR036271">
    <property type="entry name" value="Tet_transcr_reg_TetR-rel_C_sf"/>
</dbReference>
<dbReference type="InterPro" id="IPR009057">
    <property type="entry name" value="Homeodomain-like_sf"/>
</dbReference>
<dbReference type="InterPro" id="IPR001647">
    <property type="entry name" value="HTH_TetR"/>
</dbReference>
<dbReference type="PROSITE" id="PS50977">
    <property type="entry name" value="HTH_TETR_2"/>
    <property type="match status" value="1"/>
</dbReference>
<dbReference type="SUPFAM" id="SSF46689">
    <property type="entry name" value="Homeodomain-like"/>
    <property type="match status" value="1"/>
</dbReference>
<dbReference type="Proteomes" id="UP001316384">
    <property type="component" value="Chromosome"/>
</dbReference>
<dbReference type="PANTHER" id="PTHR30055">
    <property type="entry name" value="HTH-TYPE TRANSCRIPTIONAL REGULATOR RUTR"/>
    <property type="match status" value="1"/>
</dbReference>
<evidence type="ECO:0000256" key="2">
    <source>
        <dbReference type="PROSITE-ProRule" id="PRU00335"/>
    </source>
</evidence>
<feature type="domain" description="HTH tetR-type" evidence="3">
    <location>
        <begin position="15"/>
        <end position="74"/>
    </location>
</feature>
<proteinExistence type="predicted"/>